<dbReference type="Proteomes" id="UP000499080">
    <property type="component" value="Unassembled WGS sequence"/>
</dbReference>
<accession>A0A4Y2ME18</accession>
<evidence type="ECO:0000256" key="1">
    <source>
        <dbReference type="SAM" id="MobiDB-lite"/>
    </source>
</evidence>
<sequence>MLKLQNCCSPSIFDANFVLLESHPALSGGSSIRAAELQHPLKLFFKLVFFVLNFICLLFDSRSSMTYENANESNKKLKKRHKMNPNEERHRSELQNNLPIPRNPFSQQKIRSEKATHFSFNLDGLWAESQHSSGWHGAK</sequence>
<feature type="region of interest" description="Disordered" evidence="1">
    <location>
        <begin position="69"/>
        <end position="104"/>
    </location>
</feature>
<reference evidence="2 3" key="1">
    <citation type="journal article" date="2019" name="Sci. Rep.">
        <title>Orb-weaving spider Araneus ventricosus genome elucidates the spidroin gene catalogue.</title>
        <authorList>
            <person name="Kono N."/>
            <person name="Nakamura H."/>
            <person name="Ohtoshi R."/>
            <person name="Moran D.A.P."/>
            <person name="Shinohara A."/>
            <person name="Yoshida Y."/>
            <person name="Fujiwara M."/>
            <person name="Mori M."/>
            <person name="Tomita M."/>
            <person name="Arakawa K."/>
        </authorList>
    </citation>
    <scope>NUCLEOTIDE SEQUENCE [LARGE SCALE GENOMIC DNA]</scope>
</reference>
<dbReference type="EMBL" id="BGPR01007174">
    <property type="protein sequence ID" value="GBN24889.1"/>
    <property type="molecule type" value="Genomic_DNA"/>
</dbReference>
<feature type="compositionally biased region" description="Basic and acidic residues" evidence="1">
    <location>
        <begin position="84"/>
        <end position="93"/>
    </location>
</feature>
<comment type="caution">
    <text evidence="2">The sequence shown here is derived from an EMBL/GenBank/DDBJ whole genome shotgun (WGS) entry which is preliminary data.</text>
</comment>
<evidence type="ECO:0000313" key="2">
    <source>
        <dbReference type="EMBL" id="GBN24889.1"/>
    </source>
</evidence>
<keyword evidence="3" id="KW-1185">Reference proteome</keyword>
<name>A0A4Y2ME18_ARAVE</name>
<protein>
    <submittedName>
        <fullName evidence="2">Uncharacterized protein</fullName>
    </submittedName>
</protein>
<feature type="compositionally biased region" description="Polar residues" evidence="1">
    <location>
        <begin position="94"/>
        <end position="104"/>
    </location>
</feature>
<dbReference type="AlphaFoldDB" id="A0A4Y2ME18"/>
<proteinExistence type="predicted"/>
<organism evidence="2 3">
    <name type="scientific">Araneus ventricosus</name>
    <name type="common">Orbweaver spider</name>
    <name type="synonym">Epeira ventricosa</name>
    <dbReference type="NCBI Taxonomy" id="182803"/>
    <lineage>
        <taxon>Eukaryota</taxon>
        <taxon>Metazoa</taxon>
        <taxon>Ecdysozoa</taxon>
        <taxon>Arthropoda</taxon>
        <taxon>Chelicerata</taxon>
        <taxon>Arachnida</taxon>
        <taxon>Araneae</taxon>
        <taxon>Araneomorphae</taxon>
        <taxon>Entelegynae</taxon>
        <taxon>Araneoidea</taxon>
        <taxon>Araneidae</taxon>
        <taxon>Araneus</taxon>
    </lineage>
</organism>
<gene>
    <name evidence="2" type="ORF">AVEN_251760_1</name>
</gene>
<evidence type="ECO:0000313" key="3">
    <source>
        <dbReference type="Proteomes" id="UP000499080"/>
    </source>
</evidence>